<proteinExistence type="predicted"/>
<accession>A0A0J9STN7</accession>
<evidence type="ECO:0000313" key="2">
    <source>
        <dbReference type="Proteomes" id="UP000053327"/>
    </source>
</evidence>
<evidence type="ECO:0000313" key="1">
    <source>
        <dbReference type="EMBL" id="KMZ86254.1"/>
    </source>
</evidence>
<gene>
    <name evidence="1" type="ORF">PVBG_01778</name>
</gene>
<dbReference type="Proteomes" id="UP000053327">
    <property type="component" value="Unassembled WGS sequence"/>
</dbReference>
<protein>
    <submittedName>
        <fullName evidence="1">Uncharacterized protein</fullName>
    </submittedName>
</protein>
<dbReference type="GO" id="GO:0003677">
    <property type="term" value="F:DNA binding"/>
    <property type="evidence" value="ECO:0007669"/>
    <property type="project" value="InterPro"/>
</dbReference>
<reference evidence="1 2" key="1">
    <citation type="submission" date="2011-08" db="EMBL/GenBank/DDBJ databases">
        <title>The Genome Sequence of Plasmodium vivax Brazil I.</title>
        <authorList>
            <consortium name="The Broad Institute Genome Sequencing Platform"/>
            <consortium name="The Broad Institute Genome Sequencing Center for Infectious Disease"/>
            <person name="Neafsey D."/>
            <person name="Carlton J."/>
            <person name="Barnwell J."/>
            <person name="Collins W."/>
            <person name="Escalante A."/>
            <person name="Mullikin J."/>
            <person name="Saul A."/>
            <person name="Guigo R."/>
            <person name="Camara F."/>
            <person name="Young S.K."/>
            <person name="Zeng Q."/>
            <person name="Gargeya S."/>
            <person name="Fitzgerald M."/>
            <person name="Haas B."/>
            <person name="Abouelleil A."/>
            <person name="Alvarado L."/>
            <person name="Arachchi H.M."/>
            <person name="Berlin A."/>
            <person name="Brown A."/>
            <person name="Chapman S.B."/>
            <person name="Chen Z."/>
            <person name="Dunbar C."/>
            <person name="Freedman E."/>
            <person name="Gearin G."/>
            <person name="Gellesch M."/>
            <person name="Goldberg J."/>
            <person name="Griggs A."/>
            <person name="Gujja S."/>
            <person name="Heiman D."/>
            <person name="Howarth C."/>
            <person name="Larson L."/>
            <person name="Lui A."/>
            <person name="MacDonald P.J.P."/>
            <person name="Montmayeur A."/>
            <person name="Murphy C."/>
            <person name="Neiman D."/>
            <person name="Pearson M."/>
            <person name="Priest M."/>
            <person name="Roberts A."/>
            <person name="Saif S."/>
            <person name="Shea T."/>
            <person name="Shenoy N."/>
            <person name="Sisk P."/>
            <person name="Stolte C."/>
            <person name="Sykes S."/>
            <person name="Wortman J."/>
            <person name="Nusbaum C."/>
            <person name="Birren B."/>
        </authorList>
    </citation>
    <scope>NUCLEOTIDE SEQUENCE [LARGE SCALE GENOMIC DNA]</scope>
    <source>
        <strain evidence="1 2">Brazil I</strain>
    </source>
</reference>
<sequence>MQGSYLKKRLRANVQAKLYSSFIPGPLSRGKGEVPHPIYRTHESSTDLTKLTQRSTYNTYKNRVFTPGMYGNVPPNYMNMQMNSHENNASGSPNGMSFNYENQPNSYHPMKYNYGVNAEGVDNPAMATSASAAASAATANTTYQYFSIFGSSAMCLIKPIYPDYIVNKNKVTIYGKGGFQFVFMKKHSNSNRYDKGNKMSIILKINSLAHLLSLKDAEKIKTPICVKGSNNNCLIIDRHKEKKDHIVIRYKYQPSAANPDGNLGEVNSLDVEVNQSLQINNLSDEKKNNFEELHVSSPFSEFLLFQKAANLLLPQLLGWARQH</sequence>
<name>A0A0J9STN7_PLAV1</name>
<dbReference type="SUPFAM" id="SSF54447">
    <property type="entry name" value="ssDNA-binding transcriptional regulator domain"/>
    <property type="match status" value="1"/>
</dbReference>
<dbReference type="EMBL" id="KQ234824">
    <property type="protein sequence ID" value="KMZ86254.1"/>
    <property type="molecule type" value="Genomic_DNA"/>
</dbReference>
<dbReference type="GO" id="GO:0006355">
    <property type="term" value="P:regulation of DNA-templated transcription"/>
    <property type="evidence" value="ECO:0007669"/>
    <property type="project" value="InterPro"/>
</dbReference>
<dbReference type="OrthoDB" id="377551at2759"/>
<dbReference type="AlphaFoldDB" id="A0A0J9STN7"/>
<organism evidence="1 2">
    <name type="scientific">Plasmodium vivax (strain Brazil I)</name>
    <dbReference type="NCBI Taxonomy" id="1033975"/>
    <lineage>
        <taxon>Eukaryota</taxon>
        <taxon>Sar</taxon>
        <taxon>Alveolata</taxon>
        <taxon>Apicomplexa</taxon>
        <taxon>Aconoidasida</taxon>
        <taxon>Haemosporida</taxon>
        <taxon>Plasmodiidae</taxon>
        <taxon>Plasmodium</taxon>
        <taxon>Plasmodium (Plasmodium)</taxon>
    </lineage>
</organism>
<dbReference type="InterPro" id="IPR009044">
    <property type="entry name" value="ssDNA-bd_transcriptional_reg"/>
</dbReference>
<dbReference type="Gene3D" id="2.30.31.10">
    <property type="entry name" value="Transcriptional Coactivator Pc4, Chain A"/>
    <property type="match status" value="1"/>
</dbReference>